<dbReference type="AlphaFoldDB" id="A0A074WVL9"/>
<organism evidence="6 7">
    <name type="scientific">Aureobasidium namibiae CBS 147.97</name>
    <dbReference type="NCBI Taxonomy" id="1043004"/>
    <lineage>
        <taxon>Eukaryota</taxon>
        <taxon>Fungi</taxon>
        <taxon>Dikarya</taxon>
        <taxon>Ascomycota</taxon>
        <taxon>Pezizomycotina</taxon>
        <taxon>Dothideomycetes</taxon>
        <taxon>Dothideomycetidae</taxon>
        <taxon>Dothideales</taxon>
        <taxon>Saccotheciaceae</taxon>
        <taxon>Aureobasidium</taxon>
    </lineage>
</organism>
<dbReference type="GO" id="GO:0016020">
    <property type="term" value="C:membrane"/>
    <property type="evidence" value="ECO:0007669"/>
    <property type="project" value="UniProtKB-SubCell"/>
</dbReference>
<feature type="domain" description="Major facilitator superfamily (MFS) profile" evidence="5">
    <location>
        <begin position="38"/>
        <end position="452"/>
    </location>
</feature>
<dbReference type="GO" id="GO:0022857">
    <property type="term" value="F:transmembrane transporter activity"/>
    <property type="evidence" value="ECO:0007669"/>
    <property type="project" value="InterPro"/>
</dbReference>
<evidence type="ECO:0000313" key="6">
    <source>
        <dbReference type="EMBL" id="KEQ75579.1"/>
    </source>
</evidence>
<dbReference type="Gene3D" id="1.20.1250.20">
    <property type="entry name" value="MFS general substrate transporter like domains"/>
    <property type="match status" value="2"/>
</dbReference>
<feature type="transmembrane region" description="Helical" evidence="4">
    <location>
        <begin position="284"/>
        <end position="306"/>
    </location>
</feature>
<proteinExistence type="inferred from homology"/>
<dbReference type="GeneID" id="25409493"/>
<dbReference type="InterPro" id="IPR036259">
    <property type="entry name" value="MFS_trans_sf"/>
</dbReference>
<keyword evidence="4" id="KW-1133">Transmembrane helix</keyword>
<feature type="region of interest" description="Disordered" evidence="3">
    <location>
        <begin position="1"/>
        <end position="28"/>
    </location>
</feature>
<dbReference type="PANTHER" id="PTHR11360:SF177">
    <property type="entry name" value="RIBOFLAVIN TRANSPORTER MCH5"/>
    <property type="match status" value="1"/>
</dbReference>
<dbReference type="OrthoDB" id="410267at2759"/>
<name>A0A074WVL9_9PEZI</name>
<dbReference type="Proteomes" id="UP000027730">
    <property type="component" value="Unassembled WGS sequence"/>
</dbReference>
<reference evidence="6 7" key="1">
    <citation type="journal article" date="2014" name="BMC Genomics">
        <title>Genome sequencing of four Aureobasidium pullulans varieties: biotechnological potential, stress tolerance, and description of new species.</title>
        <authorList>
            <person name="Gostin Ar C."/>
            <person name="Ohm R.A."/>
            <person name="Kogej T."/>
            <person name="Sonjak S."/>
            <person name="Turk M."/>
            <person name="Zajc J."/>
            <person name="Zalar P."/>
            <person name="Grube M."/>
            <person name="Sun H."/>
            <person name="Han J."/>
            <person name="Sharma A."/>
            <person name="Chiniquy J."/>
            <person name="Ngan C.Y."/>
            <person name="Lipzen A."/>
            <person name="Barry K."/>
            <person name="Grigoriev I.V."/>
            <person name="Gunde-Cimerman N."/>
        </authorList>
    </citation>
    <scope>NUCLEOTIDE SEQUENCE [LARGE SCALE GENOMIC DNA]</scope>
    <source>
        <strain evidence="6 7">CBS 147.97</strain>
    </source>
</reference>
<dbReference type="RefSeq" id="XP_013429455.1">
    <property type="nucleotide sequence ID" value="XM_013574001.1"/>
</dbReference>
<evidence type="ECO:0000256" key="1">
    <source>
        <dbReference type="ARBA" id="ARBA00004141"/>
    </source>
</evidence>
<comment type="subcellular location">
    <subcellularLocation>
        <location evidence="1">Membrane</location>
        <topology evidence="1">Multi-pass membrane protein</topology>
    </subcellularLocation>
</comment>
<feature type="transmembrane region" description="Helical" evidence="4">
    <location>
        <begin position="36"/>
        <end position="57"/>
    </location>
</feature>
<feature type="transmembrane region" description="Helical" evidence="4">
    <location>
        <begin position="77"/>
        <end position="99"/>
    </location>
</feature>
<dbReference type="InterPro" id="IPR050327">
    <property type="entry name" value="Proton-linked_MCT"/>
</dbReference>
<evidence type="ECO:0000313" key="7">
    <source>
        <dbReference type="Proteomes" id="UP000027730"/>
    </source>
</evidence>
<feature type="transmembrane region" description="Helical" evidence="4">
    <location>
        <begin position="240"/>
        <end position="264"/>
    </location>
</feature>
<dbReference type="SUPFAM" id="SSF103473">
    <property type="entry name" value="MFS general substrate transporter"/>
    <property type="match status" value="1"/>
</dbReference>
<dbReference type="PANTHER" id="PTHR11360">
    <property type="entry name" value="MONOCARBOXYLATE TRANSPORTER"/>
    <property type="match status" value="1"/>
</dbReference>
<keyword evidence="4" id="KW-0472">Membrane</keyword>
<evidence type="ECO:0000256" key="2">
    <source>
        <dbReference type="ARBA" id="ARBA00006727"/>
    </source>
</evidence>
<keyword evidence="7" id="KW-1185">Reference proteome</keyword>
<dbReference type="Pfam" id="PF07690">
    <property type="entry name" value="MFS_1"/>
    <property type="match status" value="1"/>
</dbReference>
<keyword evidence="4" id="KW-0812">Transmembrane</keyword>
<feature type="transmembrane region" description="Helical" evidence="4">
    <location>
        <begin position="130"/>
        <end position="155"/>
    </location>
</feature>
<protein>
    <submittedName>
        <fullName evidence="6">MFS general substrate transporter</fullName>
    </submittedName>
</protein>
<feature type="transmembrane region" description="Helical" evidence="4">
    <location>
        <begin position="426"/>
        <end position="449"/>
    </location>
</feature>
<evidence type="ECO:0000256" key="3">
    <source>
        <dbReference type="SAM" id="MobiDB-lite"/>
    </source>
</evidence>
<evidence type="ECO:0000256" key="4">
    <source>
        <dbReference type="SAM" id="Phobius"/>
    </source>
</evidence>
<comment type="similarity">
    <text evidence="2">Belongs to the major facilitator superfamily. Monocarboxylate porter (TC 2.A.1.13) family.</text>
</comment>
<dbReference type="PROSITE" id="PS50850">
    <property type="entry name" value="MFS"/>
    <property type="match status" value="1"/>
</dbReference>
<feature type="transmembrane region" description="Helical" evidence="4">
    <location>
        <begin position="388"/>
        <end position="406"/>
    </location>
</feature>
<sequence>MLSPSSPSFPPLSDSEKSASSPDASPPTYPDGGLQAWLVVLGAFCGLTASVGLYNSTGVLSILLSSSILTTTSASSLGWIFSIYAFVVWSVGVWVGPCFDVFGPRVLLLAGAVCTMLGMMGLSFCDEYYQVFLAFSLLTGLGSSLLLTPSMACVAHWFNTRRGLASGIAWTGGGVGGIVFPLLVQALLPSLGWKWCIRILGFVLLVLCAICICFCRSRIEPPKPKDGVSTWRQTLPDYRIFADGTGAMAITTAGTLFTDLAYFIPITYLPAYYLSRQHMDDQEAGVTGAAGFGYQLLAILNAASCFGRLTSGSLGDRFGHCNTMIASLFFCAVSVAALWIPDIVSQNLSSPALLIVFVVLFGFVSGSNVSLTPICLGQLCEIESYGRYYASCYTVVAFGVLVSLPAAGGILDACGDDDDADGKRRYWGVGVFTGLCYIAALACFVWVRVKVKGWNWSKW</sequence>
<dbReference type="InterPro" id="IPR020846">
    <property type="entry name" value="MFS_dom"/>
</dbReference>
<feature type="transmembrane region" description="Helical" evidence="4">
    <location>
        <begin position="318"/>
        <end position="340"/>
    </location>
</feature>
<accession>A0A074WVL9</accession>
<evidence type="ECO:0000259" key="5">
    <source>
        <dbReference type="PROSITE" id="PS50850"/>
    </source>
</evidence>
<feature type="transmembrane region" description="Helical" evidence="4">
    <location>
        <begin position="167"/>
        <end position="187"/>
    </location>
</feature>
<dbReference type="HOGENOM" id="CLU_001265_1_0_1"/>
<feature type="transmembrane region" description="Helical" evidence="4">
    <location>
        <begin position="199"/>
        <end position="219"/>
    </location>
</feature>
<feature type="transmembrane region" description="Helical" evidence="4">
    <location>
        <begin position="352"/>
        <end position="376"/>
    </location>
</feature>
<gene>
    <name evidence="6" type="ORF">M436DRAFT_41045</name>
</gene>
<dbReference type="EMBL" id="KL584705">
    <property type="protein sequence ID" value="KEQ75579.1"/>
    <property type="molecule type" value="Genomic_DNA"/>
</dbReference>
<dbReference type="InterPro" id="IPR011701">
    <property type="entry name" value="MFS"/>
</dbReference>